<dbReference type="GeneID" id="89453031"/>
<dbReference type="NCBIfam" id="NF001808">
    <property type="entry name" value="PRK00522.1"/>
    <property type="match status" value="1"/>
</dbReference>
<keyword evidence="3" id="KW-0049">Antioxidant</keyword>
<evidence type="ECO:0000313" key="6">
    <source>
        <dbReference type="Proteomes" id="UP000002297"/>
    </source>
</evidence>
<dbReference type="InterPro" id="IPR036249">
    <property type="entry name" value="Thioredoxin-like_sf"/>
</dbReference>
<dbReference type="SUPFAM" id="SSF52833">
    <property type="entry name" value="Thioredoxin-like"/>
    <property type="match status" value="1"/>
</dbReference>
<dbReference type="AlphaFoldDB" id="A3U7X0"/>
<proteinExistence type="inferred from homology"/>
<dbReference type="STRING" id="216432.CA2559_06240"/>
<dbReference type="HAMAP" id="MF_00269">
    <property type="entry name" value="Tpx"/>
    <property type="match status" value="1"/>
</dbReference>
<evidence type="ECO:0000313" key="5">
    <source>
        <dbReference type="EMBL" id="EAP88337.1"/>
    </source>
</evidence>
<feature type="active site" description="Cysteine sulfenic acid (-SOH) intermediate" evidence="3">
    <location>
        <position position="60"/>
    </location>
</feature>
<feature type="domain" description="Thioredoxin" evidence="4">
    <location>
        <begin position="18"/>
        <end position="166"/>
    </location>
</feature>
<dbReference type="PROSITE" id="PS51352">
    <property type="entry name" value="THIOREDOXIN_2"/>
    <property type="match status" value="1"/>
</dbReference>
<dbReference type="Pfam" id="PF08534">
    <property type="entry name" value="Redoxin"/>
    <property type="match status" value="1"/>
</dbReference>
<dbReference type="Gene3D" id="3.40.30.10">
    <property type="entry name" value="Glutaredoxin"/>
    <property type="match status" value="1"/>
</dbReference>
<dbReference type="CDD" id="cd03014">
    <property type="entry name" value="PRX_Atyp2cys"/>
    <property type="match status" value="1"/>
</dbReference>
<protein>
    <recommendedName>
        <fullName evidence="3">Thiol peroxidase</fullName>
        <shortName evidence="3">Tpx</shortName>
        <ecNumber evidence="3">1.11.1.24</ecNumber>
    </recommendedName>
    <alternativeName>
        <fullName evidence="3">Peroxiredoxin tpx</fullName>
        <shortName evidence="3">Prx</shortName>
    </alternativeName>
    <alternativeName>
        <fullName evidence="3">Thioredoxin peroxidase</fullName>
    </alternativeName>
    <alternativeName>
        <fullName evidence="3">Thioredoxin-dependent peroxiredoxin</fullName>
    </alternativeName>
</protein>
<evidence type="ECO:0000256" key="2">
    <source>
        <dbReference type="ARBA" id="ARBA00023284"/>
    </source>
</evidence>
<dbReference type="InterPro" id="IPR013766">
    <property type="entry name" value="Thioredoxin_domain"/>
</dbReference>
<dbReference type="KEGG" id="cat:CA2559_06240"/>
<keyword evidence="3 5" id="KW-0575">Peroxidase</keyword>
<evidence type="ECO:0000256" key="3">
    <source>
        <dbReference type="HAMAP-Rule" id="MF_00269"/>
    </source>
</evidence>
<dbReference type="PANTHER" id="PTHR43110">
    <property type="entry name" value="THIOL PEROXIDASE"/>
    <property type="match status" value="1"/>
</dbReference>
<comment type="catalytic activity">
    <reaction evidence="3">
        <text>a hydroperoxide + [thioredoxin]-dithiol = an alcohol + [thioredoxin]-disulfide + H2O</text>
        <dbReference type="Rhea" id="RHEA:62620"/>
        <dbReference type="Rhea" id="RHEA-COMP:10698"/>
        <dbReference type="Rhea" id="RHEA-COMP:10700"/>
        <dbReference type="ChEBI" id="CHEBI:15377"/>
        <dbReference type="ChEBI" id="CHEBI:29950"/>
        <dbReference type="ChEBI" id="CHEBI:30879"/>
        <dbReference type="ChEBI" id="CHEBI:35924"/>
        <dbReference type="ChEBI" id="CHEBI:50058"/>
        <dbReference type="EC" id="1.11.1.24"/>
    </reaction>
</comment>
<comment type="similarity">
    <text evidence="3">Belongs to the peroxiredoxin family. Tpx subfamily.</text>
</comment>
<dbReference type="PANTHER" id="PTHR43110:SF1">
    <property type="entry name" value="THIOL PEROXIDASE"/>
    <property type="match status" value="1"/>
</dbReference>
<dbReference type="InterPro" id="IPR050455">
    <property type="entry name" value="Tpx_Peroxidase_subfamily"/>
</dbReference>
<dbReference type="OrthoDB" id="9781543at2"/>
<dbReference type="HOGENOM" id="CLU_042529_12_2_10"/>
<keyword evidence="2 3" id="KW-0676">Redox-active center</keyword>
<dbReference type="eggNOG" id="COG2077">
    <property type="taxonomic scope" value="Bacteria"/>
</dbReference>
<reference evidence="5 6" key="1">
    <citation type="journal article" date="2010" name="J. Bacteriol.">
        <title>The complete genome sequence of Croceibacter atlanticus HTCC2559T.</title>
        <authorList>
            <person name="Oh H.M."/>
            <person name="Kang I."/>
            <person name="Ferriera S."/>
            <person name="Giovannoni S.J."/>
            <person name="Cho J.C."/>
        </authorList>
    </citation>
    <scope>NUCLEOTIDE SEQUENCE [LARGE SCALE GENOMIC DNA]</scope>
    <source>
        <strain evidence="6">ATCC BAA-628 / HTCC2559 / KCTC 12090</strain>
    </source>
</reference>
<evidence type="ECO:0000256" key="1">
    <source>
        <dbReference type="ARBA" id="ARBA00023157"/>
    </source>
</evidence>
<keyword evidence="1" id="KW-1015">Disulfide bond</keyword>
<dbReference type="InterPro" id="IPR013740">
    <property type="entry name" value="Redoxin"/>
</dbReference>
<organism evidence="5 6">
    <name type="scientific">Croceibacter atlanticus (strain ATCC BAA-628 / JCM 21780 / CIP 108009 / IAM 15332 / KCTC 12090 / HTCC2559)</name>
    <dbReference type="NCBI Taxonomy" id="216432"/>
    <lineage>
        <taxon>Bacteria</taxon>
        <taxon>Pseudomonadati</taxon>
        <taxon>Bacteroidota</taxon>
        <taxon>Flavobacteriia</taxon>
        <taxon>Flavobacteriales</taxon>
        <taxon>Flavobacteriaceae</taxon>
        <taxon>Croceibacter</taxon>
    </lineage>
</organism>
<evidence type="ECO:0000259" key="4">
    <source>
        <dbReference type="PROSITE" id="PS51352"/>
    </source>
</evidence>
<dbReference type="EC" id="1.11.1.24" evidence="3"/>
<sequence>MAQVILGGNTVNTYGELPEIGEKAPHFELLKSDLSVGRLKDFEGKRLILNIFPSIDTNTCATSVRTFNERAKKLKNTEVLCISRDLPFALKRFIDDEGITNVTNLSDFRERTMGKDYGLEMMDGPFEGLLSRAVIVLDEKGVILHSERVQDISNEPDYDAALNALA</sequence>
<dbReference type="Proteomes" id="UP000002297">
    <property type="component" value="Chromosome"/>
</dbReference>
<keyword evidence="6" id="KW-1185">Reference proteome</keyword>
<name>A3U7X0_CROAH</name>
<keyword evidence="3" id="KW-0560">Oxidoreductase</keyword>
<dbReference type="EMBL" id="CP002046">
    <property type="protein sequence ID" value="EAP88337.1"/>
    <property type="molecule type" value="Genomic_DNA"/>
</dbReference>
<comment type="function">
    <text evidence="3">Thiol-specific peroxidase that catalyzes the reduction of hydrogen peroxide and organic hydroperoxides to water and alcohols, respectively. Plays a role in cell protection against oxidative stress by detoxifying peroxides.</text>
</comment>
<gene>
    <name evidence="3" type="primary">tpx</name>
    <name evidence="5" type="ordered locus">CA2559_06240</name>
</gene>
<dbReference type="GO" id="GO:0008379">
    <property type="term" value="F:thioredoxin peroxidase activity"/>
    <property type="evidence" value="ECO:0007669"/>
    <property type="project" value="UniProtKB-UniRule"/>
</dbReference>
<comment type="caution">
    <text evidence="3">Lacks conserved residue(s) required for the propagation of feature annotation.</text>
</comment>
<dbReference type="RefSeq" id="WP_013187008.1">
    <property type="nucleotide sequence ID" value="NC_014230.1"/>
</dbReference>
<dbReference type="InterPro" id="IPR002065">
    <property type="entry name" value="TPX"/>
</dbReference>
<comment type="subunit">
    <text evidence="3">Homodimer.</text>
</comment>
<accession>A3U7X0</accession>